<name>A0A7J5Y4R1_DISMA</name>
<protein>
    <submittedName>
        <fullName evidence="1">Uncharacterized protein</fullName>
    </submittedName>
</protein>
<reference evidence="1 2" key="1">
    <citation type="submission" date="2020-03" db="EMBL/GenBank/DDBJ databases">
        <title>Dissostichus mawsoni Genome sequencing and assembly.</title>
        <authorList>
            <person name="Park H."/>
        </authorList>
    </citation>
    <scope>NUCLEOTIDE SEQUENCE [LARGE SCALE GENOMIC DNA]</scope>
    <source>
        <strain evidence="1">DM0001</strain>
        <tissue evidence="1">Muscle</tissue>
    </source>
</reference>
<accession>A0A7J5Y4R1</accession>
<evidence type="ECO:0000313" key="1">
    <source>
        <dbReference type="EMBL" id="KAF3843647.1"/>
    </source>
</evidence>
<dbReference type="AlphaFoldDB" id="A0A7J5Y4R1"/>
<evidence type="ECO:0000313" key="2">
    <source>
        <dbReference type="Proteomes" id="UP000518266"/>
    </source>
</evidence>
<gene>
    <name evidence="1" type="ORF">F7725_002496</name>
</gene>
<comment type="caution">
    <text evidence="1">The sequence shown here is derived from an EMBL/GenBank/DDBJ whole genome shotgun (WGS) entry which is preliminary data.</text>
</comment>
<dbReference type="Proteomes" id="UP000518266">
    <property type="component" value="Unassembled WGS sequence"/>
</dbReference>
<keyword evidence="2" id="KW-1185">Reference proteome</keyword>
<dbReference type="EMBL" id="JAAKFY010000018">
    <property type="protein sequence ID" value="KAF3843647.1"/>
    <property type="molecule type" value="Genomic_DNA"/>
</dbReference>
<proteinExistence type="predicted"/>
<organism evidence="1 2">
    <name type="scientific">Dissostichus mawsoni</name>
    <name type="common">Antarctic cod</name>
    <dbReference type="NCBI Taxonomy" id="36200"/>
    <lineage>
        <taxon>Eukaryota</taxon>
        <taxon>Metazoa</taxon>
        <taxon>Chordata</taxon>
        <taxon>Craniata</taxon>
        <taxon>Vertebrata</taxon>
        <taxon>Euteleostomi</taxon>
        <taxon>Actinopterygii</taxon>
        <taxon>Neopterygii</taxon>
        <taxon>Teleostei</taxon>
        <taxon>Neoteleostei</taxon>
        <taxon>Acanthomorphata</taxon>
        <taxon>Eupercaria</taxon>
        <taxon>Perciformes</taxon>
        <taxon>Notothenioidei</taxon>
        <taxon>Nototheniidae</taxon>
        <taxon>Dissostichus</taxon>
    </lineage>
</organism>
<sequence length="94" mass="9867">MYEKGSGCLPVAEVEEAAVIVLMLVFKAQADVGYGQRHDLSSETLSIAGSIMPDAAVCVQAGVAQLTMAQRLAFRQPLGVRVSLVALVPRVLPG</sequence>